<keyword evidence="1" id="KW-1133">Transmembrane helix</keyword>
<organism evidence="2 3">
    <name type="scientific">Photorhabdus namnaonensis</name>
    <dbReference type="NCBI Taxonomy" id="1851568"/>
    <lineage>
        <taxon>Bacteria</taxon>
        <taxon>Pseudomonadati</taxon>
        <taxon>Pseudomonadota</taxon>
        <taxon>Gammaproteobacteria</taxon>
        <taxon>Enterobacterales</taxon>
        <taxon>Morganellaceae</taxon>
        <taxon>Photorhabdus</taxon>
    </lineage>
</organism>
<accession>A0A1B8YLL7</accession>
<keyword evidence="1" id="KW-0472">Membrane</keyword>
<sequence length="85" mass="9111">MTSFISGGDGELIAYGQINILSVATLLPVIFRLFPAGTVTLSPLSVVLCARRLCTSSWVSTEDFESKPLLVCLLCSTKFNEAVPT</sequence>
<feature type="transmembrane region" description="Helical" evidence="1">
    <location>
        <begin position="12"/>
        <end position="34"/>
    </location>
</feature>
<gene>
    <name evidence="2" type="ORF">Phpb_00916</name>
</gene>
<evidence type="ECO:0000313" key="2">
    <source>
        <dbReference type="EMBL" id="OCA55963.1"/>
    </source>
</evidence>
<dbReference type="Proteomes" id="UP000092665">
    <property type="component" value="Unassembled WGS sequence"/>
</dbReference>
<comment type="caution">
    <text evidence="2">The sequence shown here is derived from an EMBL/GenBank/DDBJ whole genome shotgun (WGS) entry which is preliminary data.</text>
</comment>
<name>A0A1B8YLL7_9GAMM</name>
<protein>
    <submittedName>
        <fullName evidence="2">Uncharacterized protein</fullName>
    </submittedName>
</protein>
<dbReference type="AlphaFoldDB" id="A0A1B8YLL7"/>
<dbReference type="RefSeq" id="WP_065389370.1">
    <property type="nucleotide sequence ID" value="NZ_CAWMQN010000019.1"/>
</dbReference>
<evidence type="ECO:0000313" key="3">
    <source>
        <dbReference type="Proteomes" id="UP000092665"/>
    </source>
</evidence>
<evidence type="ECO:0000256" key="1">
    <source>
        <dbReference type="SAM" id="Phobius"/>
    </source>
</evidence>
<proteinExistence type="predicted"/>
<reference evidence="3" key="1">
    <citation type="submission" date="2015-11" db="EMBL/GenBank/DDBJ databases">
        <authorList>
            <person name="Tobias N.J."/>
            <person name="Mishra B."/>
            <person name="Gupta D.K."/>
            <person name="Thines M."/>
            <person name="Stinear T.P."/>
            <person name="Bode H.B."/>
        </authorList>
    </citation>
    <scope>NUCLEOTIDE SEQUENCE [LARGE SCALE GENOMIC DNA]</scope>
    <source>
        <strain evidence="3">PB45.5</strain>
    </source>
</reference>
<dbReference type="PATRIC" id="fig|29488.15.peg.1002"/>
<keyword evidence="3" id="KW-1185">Reference proteome</keyword>
<keyword evidence="1" id="KW-0812">Transmembrane</keyword>
<dbReference type="EMBL" id="LOIC01000019">
    <property type="protein sequence ID" value="OCA55963.1"/>
    <property type="molecule type" value="Genomic_DNA"/>
</dbReference>